<dbReference type="RefSeq" id="WP_057865150.1">
    <property type="nucleotide sequence ID" value="NZ_AZEY01000079.1"/>
</dbReference>
<organism evidence="11 12">
    <name type="scientific">Lentilactobacillus diolivorans DSM 14421</name>
    <dbReference type="NCBI Taxonomy" id="1423739"/>
    <lineage>
        <taxon>Bacteria</taxon>
        <taxon>Bacillati</taxon>
        <taxon>Bacillota</taxon>
        <taxon>Bacilli</taxon>
        <taxon>Lactobacillales</taxon>
        <taxon>Lactobacillaceae</taxon>
        <taxon>Lentilactobacillus</taxon>
    </lineage>
</organism>
<dbReference type="GO" id="GO:0032196">
    <property type="term" value="P:transposition"/>
    <property type="evidence" value="ECO:0007669"/>
    <property type="project" value="UniProtKB-KW"/>
</dbReference>
<keyword evidence="6" id="KW-0238">DNA-binding</keyword>
<sequence>MTTVVKGVKLRLYPNQKQTGQLWQLFGNDRFVWNQMLAMAQKRYENNPKSQFANEYDMNYLLKPLKQEYPFLKASDATSLLVVNHNLALAFKNLFQQRGGHPRFKSRHNAKQAYTGRSTCVVEAKRRLRLPKIGSIRTSKTSQLRDAKIKRYTISHDATGRYYLSLQVETEVHDLPKTHQSVGLDMGVANLAIGSNGVKHGTFNARWLEKQATLWQSKFSRRRHQATVTMRQWNHNHKLSKLVLNDYQNWQRARMVKARYQAKIANQRKDYLHKLTTDLVSQYDVIVIEDLKTKNLMHNHHLAKSIANASWYQFRTMLEYKCAWYGKQLVVVSAKNTSRICSACGHNDGAKPLAIREWTCSGCRTHHDRDINAAVNILNRGLKAIG</sequence>
<evidence type="ECO:0000259" key="8">
    <source>
        <dbReference type="Pfam" id="PF01385"/>
    </source>
</evidence>
<accession>A0A0R1SFQ7</accession>
<dbReference type="Pfam" id="PF07282">
    <property type="entry name" value="Cas12f1-like_TNB"/>
    <property type="match status" value="1"/>
</dbReference>
<dbReference type="Pfam" id="PF12323">
    <property type="entry name" value="HTH_OrfB_IS605"/>
    <property type="match status" value="1"/>
</dbReference>
<dbReference type="InterPro" id="IPR051399">
    <property type="entry name" value="RNA-guided_DNA_endo/Transpos"/>
</dbReference>
<dbReference type="PANTHER" id="PTHR30405:SF25">
    <property type="entry name" value="RNA-GUIDED DNA ENDONUCLEASE INSQ-RELATED"/>
    <property type="match status" value="1"/>
</dbReference>
<dbReference type="GO" id="GO:0046872">
    <property type="term" value="F:metal ion binding"/>
    <property type="evidence" value="ECO:0007669"/>
    <property type="project" value="UniProtKB-KW"/>
</dbReference>
<comment type="similarity">
    <text evidence="1">In the C-terminal section; belongs to the transposase 35 family.</text>
</comment>
<dbReference type="Pfam" id="PF01385">
    <property type="entry name" value="OrfB_IS605"/>
    <property type="match status" value="1"/>
</dbReference>
<dbReference type="NCBIfam" id="TIGR01766">
    <property type="entry name" value="IS200/IS605 family accessory protein TnpB-like domain"/>
    <property type="match status" value="1"/>
</dbReference>
<evidence type="ECO:0000259" key="10">
    <source>
        <dbReference type="Pfam" id="PF12323"/>
    </source>
</evidence>
<proteinExistence type="inferred from homology"/>
<dbReference type="PATRIC" id="fig|1423739.3.peg.720"/>
<dbReference type="InterPro" id="IPR010095">
    <property type="entry name" value="Cas12f1-like_TNB"/>
</dbReference>
<comment type="caution">
    <text evidence="11">The sequence shown here is derived from an EMBL/GenBank/DDBJ whole genome shotgun (WGS) entry which is preliminary data.</text>
</comment>
<keyword evidence="3" id="KW-0815">Transposition</keyword>
<evidence type="ECO:0000256" key="4">
    <source>
        <dbReference type="ARBA" id="ARBA00022723"/>
    </source>
</evidence>
<evidence type="ECO:0000313" key="11">
    <source>
        <dbReference type="EMBL" id="KRL64901.1"/>
    </source>
</evidence>
<evidence type="ECO:0000256" key="1">
    <source>
        <dbReference type="ARBA" id="ARBA00008761"/>
    </source>
</evidence>
<dbReference type="EMBL" id="AZEY01000079">
    <property type="protein sequence ID" value="KRL64901.1"/>
    <property type="molecule type" value="Genomic_DNA"/>
</dbReference>
<evidence type="ECO:0000256" key="2">
    <source>
        <dbReference type="ARBA" id="ARBA00011044"/>
    </source>
</evidence>
<feature type="domain" description="Probable transposase IS891/IS1136/IS1341" evidence="8">
    <location>
        <begin position="166"/>
        <end position="298"/>
    </location>
</feature>
<dbReference type="GO" id="GO:0003677">
    <property type="term" value="F:DNA binding"/>
    <property type="evidence" value="ECO:0007669"/>
    <property type="project" value="UniProtKB-KW"/>
</dbReference>
<dbReference type="NCBIfam" id="NF040570">
    <property type="entry name" value="guided_TnpB"/>
    <property type="match status" value="1"/>
</dbReference>
<name>A0A0R1SFQ7_9LACO</name>
<evidence type="ECO:0000256" key="6">
    <source>
        <dbReference type="ARBA" id="ARBA00023125"/>
    </source>
</evidence>
<keyword evidence="4" id="KW-0479">Metal-binding</keyword>
<feature type="domain" description="Transposase putative helix-turn-helix" evidence="10">
    <location>
        <begin position="1"/>
        <end position="47"/>
    </location>
</feature>
<dbReference type="InterPro" id="IPR021027">
    <property type="entry name" value="Transposase_put_HTH"/>
</dbReference>
<dbReference type="PANTHER" id="PTHR30405">
    <property type="entry name" value="TRANSPOSASE"/>
    <property type="match status" value="1"/>
</dbReference>
<keyword evidence="5" id="KW-0862">Zinc</keyword>
<evidence type="ECO:0000256" key="3">
    <source>
        <dbReference type="ARBA" id="ARBA00022578"/>
    </source>
</evidence>
<dbReference type="GO" id="GO:0006310">
    <property type="term" value="P:DNA recombination"/>
    <property type="evidence" value="ECO:0007669"/>
    <property type="project" value="UniProtKB-KW"/>
</dbReference>
<evidence type="ECO:0000256" key="5">
    <source>
        <dbReference type="ARBA" id="ARBA00022833"/>
    </source>
</evidence>
<feature type="domain" description="Cas12f1-like TNB" evidence="9">
    <location>
        <begin position="311"/>
        <end position="377"/>
    </location>
</feature>
<evidence type="ECO:0000259" key="9">
    <source>
        <dbReference type="Pfam" id="PF07282"/>
    </source>
</evidence>
<evidence type="ECO:0000256" key="7">
    <source>
        <dbReference type="ARBA" id="ARBA00023172"/>
    </source>
</evidence>
<dbReference type="InterPro" id="IPR001959">
    <property type="entry name" value="Transposase"/>
</dbReference>
<reference evidence="11 12" key="1">
    <citation type="journal article" date="2015" name="Genome Announc.">
        <title>Expanding the biotechnology potential of lactobacilli through comparative genomics of 213 strains and associated genera.</title>
        <authorList>
            <person name="Sun Z."/>
            <person name="Harris H.M."/>
            <person name="McCann A."/>
            <person name="Guo C."/>
            <person name="Argimon S."/>
            <person name="Zhang W."/>
            <person name="Yang X."/>
            <person name="Jeffery I.B."/>
            <person name="Cooney J.C."/>
            <person name="Kagawa T.F."/>
            <person name="Liu W."/>
            <person name="Song Y."/>
            <person name="Salvetti E."/>
            <person name="Wrobel A."/>
            <person name="Rasinkangas P."/>
            <person name="Parkhill J."/>
            <person name="Rea M.C."/>
            <person name="O'Sullivan O."/>
            <person name="Ritari J."/>
            <person name="Douillard F.P."/>
            <person name="Paul Ross R."/>
            <person name="Yang R."/>
            <person name="Briner A.E."/>
            <person name="Felis G.E."/>
            <person name="de Vos W.M."/>
            <person name="Barrangou R."/>
            <person name="Klaenhammer T.R."/>
            <person name="Caufield P.W."/>
            <person name="Cui Y."/>
            <person name="Zhang H."/>
            <person name="O'Toole P.W."/>
        </authorList>
    </citation>
    <scope>NUCLEOTIDE SEQUENCE [LARGE SCALE GENOMIC DNA]</scope>
    <source>
        <strain evidence="11 12">DSM 14421</strain>
    </source>
</reference>
<comment type="similarity">
    <text evidence="2">In the N-terminal section; belongs to the transposase 2 family.</text>
</comment>
<dbReference type="Proteomes" id="UP000052013">
    <property type="component" value="Unassembled WGS sequence"/>
</dbReference>
<keyword evidence="7" id="KW-0233">DNA recombination</keyword>
<evidence type="ECO:0000313" key="12">
    <source>
        <dbReference type="Proteomes" id="UP000052013"/>
    </source>
</evidence>
<dbReference type="AlphaFoldDB" id="A0A0R1SFQ7"/>
<gene>
    <name evidence="11" type="ORF">FC85_GL000689</name>
</gene>
<protein>
    <submittedName>
        <fullName evidence="11">Transposase</fullName>
    </submittedName>
</protein>
<dbReference type="STRING" id="1423739.FC85_GL000689"/>